<keyword evidence="3" id="KW-1185">Reference proteome</keyword>
<dbReference type="Proteomes" id="UP001519460">
    <property type="component" value="Unassembled WGS sequence"/>
</dbReference>
<dbReference type="AlphaFoldDB" id="A0ABD0JG18"/>
<sequence length="102" mass="11430">MCDPAYSFKQQLSAWQRAHMTLSPDTLGEKSVASSHSHNSKLDRTTPRDKAVTKGVPPQAITAHTGGYREVSNPFQFLPDIVFAHRFQFARLSGLTDCTWHD</sequence>
<proteinExistence type="predicted"/>
<dbReference type="EMBL" id="JACVVK020000461">
    <property type="protein sequence ID" value="KAK7473699.1"/>
    <property type="molecule type" value="Genomic_DNA"/>
</dbReference>
<organism evidence="2 3">
    <name type="scientific">Batillaria attramentaria</name>
    <dbReference type="NCBI Taxonomy" id="370345"/>
    <lineage>
        <taxon>Eukaryota</taxon>
        <taxon>Metazoa</taxon>
        <taxon>Spiralia</taxon>
        <taxon>Lophotrochozoa</taxon>
        <taxon>Mollusca</taxon>
        <taxon>Gastropoda</taxon>
        <taxon>Caenogastropoda</taxon>
        <taxon>Sorbeoconcha</taxon>
        <taxon>Cerithioidea</taxon>
        <taxon>Batillariidae</taxon>
        <taxon>Batillaria</taxon>
    </lineage>
</organism>
<feature type="compositionally biased region" description="Basic and acidic residues" evidence="1">
    <location>
        <begin position="40"/>
        <end position="52"/>
    </location>
</feature>
<evidence type="ECO:0000313" key="2">
    <source>
        <dbReference type="EMBL" id="KAK7473699.1"/>
    </source>
</evidence>
<reference evidence="2 3" key="1">
    <citation type="journal article" date="2023" name="Sci. Data">
        <title>Genome assembly of the Korean intertidal mud-creeper Batillaria attramentaria.</title>
        <authorList>
            <person name="Patra A.K."/>
            <person name="Ho P.T."/>
            <person name="Jun S."/>
            <person name="Lee S.J."/>
            <person name="Kim Y."/>
            <person name="Won Y.J."/>
        </authorList>
    </citation>
    <scope>NUCLEOTIDE SEQUENCE [LARGE SCALE GENOMIC DNA]</scope>
    <source>
        <strain evidence="2">Wonlab-2016</strain>
    </source>
</reference>
<name>A0ABD0JG18_9CAEN</name>
<accession>A0ABD0JG18</accession>
<comment type="caution">
    <text evidence="2">The sequence shown here is derived from an EMBL/GenBank/DDBJ whole genome shotgun (WGS) entry which is preliminary data.</text>
</comment>
<evidence type="ECO:0000313" key="3">
    <source>
        <dbReference type="Proteomes" id="UP001519460"/>
    </source>
</evidence>
<evidence type="ECO:0000256" key="1">
    <source>
        <dbReference type="SAM" id="MobiDB-lite"/>
    </source>
</evidence>
<gene>
    <name evidence="2" type="ORF">BaRGS_00035096</name>
</gene>
<feature type="region of interest" description="Disordered" evidence="1">
    <location>
        <begin position="26"/>
        <end position="55"/>
    </location>
</feature>
<protein>
    <submittedName>
        <fullName evidence="2">Uncharacterized protein</fullName>
    </submittedName>
</protein>